<dbReference type="AlphaFoldDB" id="A0A8W8HXV5"/>
<evidence type="ECO:0000256" key="1">
    <source>
        <dbReference type="SAM" id="MobiDB-lite"/>
    </source>
</evidence>
<sequence>MKPVLVHVKPMEAQTNQTISKILNLREAEKIGHPHLVAKRKIDTTQSDGRGRKMKKIKSQSQSHDSGQLSSELAGGKNHDDLGQGTADAKNPRENLTQQRSDEFRTESVSEEIKRKAITPRNVDNKNFSKDLSCDDILNCDNFFGPEIFVTSANQRYVSPFPETKGCVWLRARM</sequence>
<evidence type="ECO:0000313" key="2">
    <source>
        <dbReference type="EnsemblMetazoa" id="G11573.1:cds"/>
    </source>
</evidence>
<dbReference type="Proteomes" id="UP000005408">
    <property type="component" value="Unassembled WGS sequence"/>
</dbReference>
<proteinExistence type="predicted"/>
<feature type="compositionally biased region" description="Basic and acidic residues" evidence="1">
    <location>
        <begin position="100"/>
        <end position="111"/>
    </location>
</feature>
<feature type="compositionally biased region" description="Polar residues" evidence="1">
    <location>
        <begin position="59"/>
        <end position="71"/>
    </location>
</feature>
<reference evidence="2" key="1">
    <citation type="submission" date="2022-08" db="UniProtKB">
        <authorList>
            <consortium name="EnsemblMetazoa"/>
        </authorList>
    </citation>
    <scope>IDENTIFICATION</scope>
    <source>
        <strain evidence="2">05x7-T-G4-1.051#20</strain>
    </source>
</reference>
<feature type="region of interest" description="Disordered" evidence="1">
    <location>
        <begin position="34"/>
        <end position="111"/>
    </location>
</feature>
<name>A0A8W8HXV5_MAGGI</name>
<accession>A0A8W8HXV5</accession>
<dbReference type="EnsemblMetazoa" id="G11573.1">
    <property type="protein sequence ID" value="G11573.1:cds"/>
    <property type="gene ID" value="G11573"/>
</dbReference>
<organism evidence="2 3">
    <name type="scientific">Magallana gigas</name>
    <name type="common">Pacific oyster</name>
    <name type="synonym">Crassostrea gigas</name>
    <dbReference type="NCBI Taxonomy" id="29159"/>
    <lineage>
        <taxon>Eukaryota</taxon>
        <taxon>Metazoa</taxon>
        <taxon>Spiralia</taxon>
        <taxon>Lophotrochozoa</taxon>
        <taxon>Mollusca</taxon>
        <taxon>Bivalvia</taxon>
        <taxon>Autobranchia</taxon>
        <taxon>Pteriomorphia</taxon>
        <taxon>Ostreida</taxon>
        <taxon>Ostreoidea</taxon>
        <taxon>Ostreidae</taxon>
        <taxon>Magallana</taxon>
    </lineage>
</organism>
<keyword evidence="3" id="KW-1185">Reference proteome</keyword>
<protein>
    <submittedName>
        <fullName evidence="2">Uncharacterized protein</fullName>
    </submittedName>
</protein>
<evidence type="ECO:0000313" key="3">
    <source>
        <dbReference type="Proteomes" id="UP000005408"/>
    </source>
</evidence>